<sequence length="341" mass="38868">MSEDILTIKQQIKDWEHGFKLQHGKLPSKLDVRENPKIKALYSKYKSIKSNKQVTTTTMDKSTAKEDFDEKENVLPTPNGELGPTPQANGRVLSIFDLKLTPPESSPLKNKSVNVPNIQSDLDSPNTTPVKTNRRLSFSTPTKASTEATPTRMTKTLQRVAETPRYLNSNATPTFSRNVVNFSVSPSPLKPNRLGRKLMDVYNMSIMEMDEQDAEQLIDKEESESEKVVPDVATSKSEPVVKRKTQKRQTRRSKMAPRPVAEMSSLDEVDVQQKMMTLEEKERSTLAAYMNSDSESESDTQDKDQVHGSPVKKTRKPIAQNYKRLKINDPRSRRFKQRMRR</sequence>
<dbReference type="CDD" id="cd22289">
    <property type="entry name" value="RecQL4_SLD2_NTD"/>
    <property type="match status" value="1"/>
</dbReference>
<evidence type="ECO:0000256" key="2">
    <source>
        <dbReference type="ARBA" id="ARBA00007276"/>
    </source>
</evidence>
<keyword evidence="6 7" id="KW-0131">Cell cycle</keyword>
<reference evidence="9 10" key="1">
    <citation type="submission" date="2020-12" db="EMBL/GenBank/DDBJ databases">
        <title>Effect of drift, selection, and recombination on the evolution of hybrid genomes in Candida yeast pathogens.</title>
        <authorList>
            <person name="Mixao V."/>
            <person name="Ksiezopolska E."/>
            <person name="Saus E."/>
            <person name="Boekhout T."/>
            <person name="Gacser A."/>
            <person name="Gabaldon T."/>
        </authorList>
    </citation>
    <scope>NUCLEOTIDE SEQUENCE [LARGE SCALE GENOMIC DNA]</scope>
    <source>
        <strain evidence="9 10">BP57</strain>
    </source>
</reference>
<feature type="compositionally biased region" description="Polar residues" evidence="8">
    <location>
        <begin position="107"/>
        <end position="153"/>
    </location>
</feature>
<accession>A0A8H7ZI63</accession>
<evidence type="ECO:0000256" key="5">
    <source>
        <dbReference type="ARBA" id="ARBA00023242"/>
    </source>
</evidence>
<dbReference type="OrthoDB" id="8775810at2759"/>
<keyword evidence="5 7" id="KW-0539">Nucleus</keyword>
<evidence type="ECO:0000256" key="4">
    <source>
        <dbReference type="ARBA" id="ARBA00022705"/>
    </source>
</evidence>
<dbReference type="GO" id="GO:0003688">
    <property type="term" value="F:DNA replication origin binding"/>
    <property type="evidence" value="ECO:0007669"/>
    <property type="project" value="TreeGrafter"/>
</dbReference>
<dbReference type="InterPro" id="IPR021110">
    <property type="entry name" value="DNA_rep_checkpnt_protein"/>
</dbReference>
<dbReference type="GeneID" id="93648718"/>
<dbReference type="Pfam" id="PF11719">
    <property type="entry name" value="Drc1-Sld2"/>
    <property type="match status" value="1"/>
</dbReference>
<feature type="region of interest" description="Disordered" evidence="8">
    <location>
        <begin position="55"/>
        <end position="87"/>
    </location>
</feature>
<dbReference type="Gene3D" id="1.10.10.1460">
    <property type="match status" value="1"/>
</dbReference>
<dbReference type="GO" id="GO:0000727">
    <property type="term" value="P:double-strand break repair via break-induced replication"/>
    <property type="evidence" value="ECO:0007669"/>
    <property type="project" value="TreeGrafter"/>
</dbReference>
<gene>
    <name evidence="9" type="ORF">I9W82_000089</name>
</gene>
<comment type="similarity">
    <text evidence="2 7">Belongs to the SLD2 family.</text>
</comment>
<evidence type="ECO:0000256" key="7">
    <source>
        <dbReference type="RuleBase" id="RU367067"/>
    </source>
</evidence>
<dbReference type="PANTHER" id="PTHR28124:SF1">
    <property type="entry name" value="DNA REPLICATION REGULATOR SLD2"/>
    <property type="match status" value="1"/>
</dbReference>
<evidence type="ECO:0000256" key="6">
    <source>
        <dbReference type="ARBA" id="ARBA00023306"/>
    </source>
</evidence>
<dbReference type="EMBL" id="JAEOAQ010000001">
    <property type="protein sequence ID" value="KAG5420999.1"/>
    <property type="molecule type" value="Genomic_DNA"/>
</dbReference>
<keyword evidence="10" id="KW-1185">Reference proteome</keyword>
<dbReference type="Proteomes" id="UP000669133">
    <property type="component" value="Unassembled WGS sequence"/>
</dbReference>
<dbReference type="PANTHER" id="PTHR28124">
    <property type="entry name" value="DNA REPLICATION REGULATOR SLD2"/>
    <property type="match status" value="1"/>
</dbReference>
<feature type="compositionally biased region" description="Basic and acidic residues" evidence="8">
    <location>
        <begin position="217"/>
        <end position="229"/>
    </location>
</feature>
<dbReference type="GO" id="GO:0006270">
    <property type="term" value="P:DNA replication initiation"/>
    <property type="evidence" value="ECO:0007669"/>
    <property type="project" value="UniProtKB-UniRule"/>
</dbReference>
<dbReference type="AlphaFoldDB" id="A0A8H7ZI63"/>
<feature type="region of interest" description="Disordered" evidence="8">
    <location>
        <begin position="212"/>
        <end position="341"/>
    </location>
</feature>
<protein>
    <recommendedName>
        <fullName evidence="3 7">DNA replication regulator SLD2</fullName>
    </recommendedName>
</protein>
<keyword evidence="4 7" id="KW-0235">DNA replication</keyword>
<evidence type="ECO:0000256" key="3">
    <source>
        <dbReference type="ARBA" id="ARBA00018363"/>
    </source>
</evidence>
<evidence type="ECO:0000313" key="10">
    <source>
        <dbReference type="Proteomes" id="UP000669133"/>
    </source>
</evidence>
<name>A0A8H7ZI63_9ASCO</name>
<comment type="function">
    <text evidence="7">Has a role in the initiation of DNA replication. Required at S-phase checkpoint.</text>
</comment>
<comment type="caution">
    <text evidence="9">The sequence shown here is derived from an EMBL/GenBank/DDBJ whole genome shotgun (WGS) entry which is preliminary data.</text>
</comment>
<feature type="region of interest" description="Disordered" evidence="8">
    <location>
        <begin position="103"/>
        <end position="153"/>
    </location>
</feature>
<organism evidence="9 10">
    <name type="scientific">Candida metapsilosis</name>
    <dbReference type="NCBI Taxonomy" id="273372"/>
    <lineage>
        <taxon>Eukaryota</taxon>
        <taxon>Fungi</taxon>
        <taxon>Dikarya</taxon>
        <taxon>Ascomycota</taxon>
        <taxon>Saccharomycotina</taxon>
        <taxon>Pichiomycetes</taxon>
        <taxon>Debaryomycetaceae</taxon>
        <taxon>Candida/Lodderomyces clade</taxon>
        <taxon>Candida</taxon>
    </lineage>
</organism>
<evidence type="ECO:0000256" key="1">
    <source>
        <dbReference type="ARBA" id="ARBA00004123"/>
    </source>
</evidence>
<proteinExistence type="inferred from homology"/>
<comment type="subcellular location">
    <subcellularLocation>
        <location evidence="1 7">Nucleus</location>
    </subcellularLocation>
</comment>
<dbReference type="RefSeq" id="XP_067550115.1">
    <property type="nucleotide sequence ID" value="XM_067695302.1"/>
</dbReference>
<dbReference type="GO" id="GO:0003697">
    <property type="term" value="F:single-stranded DNA binding"/>
    <property type="evidence" value="ECO:0007669"/>
    <property type="project" value="TreeGrafter"/>
</dbReference>
<dbReference type="InterPro" id="IPR040203">
    <property type="entry name" value="Sld2"/>
</dbReference>
<evidence type="ECO:0000313" key="9">
    <source>
        <dbReference type="EMBL" id="KAG5420999.1"/>
    </source>
</evidence>
<feature type="compositionally biased region" description="Basic and acidic residues" evidence="8">
    <location>
        <begin position="62"/>
        <end position="73"/>
    </location>
</feature>
<dbReference type="GO" id="GO:1902977">
    <property type="term" value="P:mitotic DNA replication preinitiation complex assembly"/>
    <property type="evidence" value="ECO:0007669"/>
    <property type="project" value="TreeGrafter"/>
</dbReference>
<feature type="compositionally biased region" description="Basic residues" evidence="8">
    <location>
        <begin position="242"/>
        <end position="255"/>
    </location>
</feature>
<dbReference type="GO" id="GO:0031261">
    <property type="term" value="C:DNA replication preinitiation complex"/>
    <property type="evidence" value="ECO:0007669"/>
    <property type="project" value="TreeGrafter"/>
</dbReference>
<evidence type="ECO:0000256" key="8">
    <source>
        <dbReference type="SAM" id="MobiDB-lite"/>
    </source>
</evidence>